<dbReference type="GeneID" id="90610653"/>
<dbReference type="RefSeq" id="WP_099262805.1">
    <property type="nucleotide sequence ID" value="NZ_NIZW01000019.1"/>
</dbReference>
<dbReference type="PANTHER" id="PTHR42933:SF1">
    <property type="entry name" value="SITE-SPECIFIC DNA-METHYLTRANSFERASE (ADENINE-SPECIFIC)"/>
    <property type="match status" value="1"/>
</dbReference>
<evidence type="ECO:0000313" key="11">
    <source>
        <dbReference type="Proteomes" id="UP000225740"/>
    </source>
</evidence>
<keyword evidence="11" id="KW-1185">Reference proteome</keyword>
<dbReference type="OrthoDB" id="9814572at2"/>
<dbReference type="GO" id="GO:0009307">
    <property type="term" value="P:DNA restriction-modification system"/>
    <property type="evidence" value="ECO:0007669"/>
    <property type="project" value="UniProtKB-KW"/>
</dbReference>
<evidence type="ECO:0000313" key="10">
    <source>
        <dbReference type="EMBL" id="PHQ33139.1"/>
    </source>
</evidence>
<evidence type="ECO:0000256" key="3">
    <source>
        <dbReference type="ARBA" id="ARBA00022603"/>
    </source>
</evidence>
<keyword evidence="4" id="KW-0808">Transferase</keyword>
<dbReference type="GO" id="GO:0003677">
    <property type="term" value="F:DNA binding"/>
    <property type="evidence" value="ECO:0007669"/>
    <property type="project" value="InterPro"/>
</dbReference>
<evidence type="ECO:0000256" key="8">
    <source>
        <dbReference type="SAM" id="MobiDB-lite"/>
    </source>
</evidence>
<gene>
    <name evidence="10" type="ORF">CEE69_22010</name>
</gene>
<dbReference type="InterPro" id="IPR051537">
    <property type="entry name" value="DNA_Adenine_Mtase"/>
</dbReference>
<proteinExistence type="inferred from homology"/>
<dbReference type="EMBL" id="NIZW01000019">
    <property type="protein sequence ID" value="PHQ33139.1"/>
    <property type="molecule type" value="Genomic_DNA"/>
</dbReference>
<keyword evidence="6" id="KW-0680">Restriction system</keyword>
<dbReference type="AlphaFoldDB" id="A0A2G1W396"/>
<evidence type="ECO:0000256" key="1">
    <source>
        <dbReference type="ARBA" id="ARBA00006594"/>
    </source>
</evidence>
<dbReference type="InterPro" id="IPR029063">
    <property type="entry name" value="SAM-dependent_MTases_sf"/>
</dbReference>
<dbReference type="Pfam" id="PF02384">
    <property type="entry name" value="N6_Mtase"/>
    <property type="match status" value="1"/>
</dbReference>
<comment type="caution">
    <text evidence="10">The sequence shown here is derived from an EMBL/GenBank/DDBJ whole genome shotgun (WGS) entry which is preliminary data.</text>
</comment>
<protein>
    <recommendedName>
        <fullName evidence="2">site-specific DNA-methyltransferase (adenine-specific)</fullName>
        <ecNumber evidence="2">2.1.1.72</ecNumber>
    </recommendedName>
</protein>
<dbReference type="InterPro" id="IPR003356">
    <property type="entry name" value="DNA_methylase_A-5"/>
</dbReference>
<evidence type="ECO:0000256" key="2">
    <source>
        <dbReference type="ARBA" id="ARBA00011900"/>
    </source>
</evidence>
<evidence type="ECO:0000259" key="9">
    <source>
        <dbReference type="Pfam" id="PF02384"/>
    </source>
</evidence>
<evidence type="ECO:0000256" key="4">
    <source>
        <dbReference type="ARBA" id="ARBA00022679"/>
    </source>
</evidence>
<comment type="similarity">
    <text evidence="1">Belongs to the N(4)/N(6)-methyltransferase family.</text>
</comment>
<dbReference type="PANTHER" id="PTHR42933">
    <property type="entry name" value="SLR6095 PROTEIN"/>
    <property type="match status" value="1"/>
</dbReference>
<feature type="region of interest" description="Disordered" evidence="8">
    <location>
        <begin position="221"/>
        <end position="259"/>
    </location>
</feature>
<keyword evidence="5" id="KW-0949">S-adenosyl-L-methionine</keyword>
<dbReference type="PRINTS" id="PR00507">
    <property type="entry name" value="N12N6MTFRASE"/>
</dbReference>
<dbReference type="SUPFAM" id="SSF53335">
    <property type="entry name" value="S-adenosyl-L-methionine-dependent methyltransferases"/>
    <property type="match status" value="1"/>
</dbReference>
<name>A0A2G1W396_9BACT</name>
<keyword evidence="3 10" id="KW-0489">Methyltransferase</keyword>
<dbReference type="Proteomes" id="UP000225740">
    <property type="component" value="Unassembled WGS sequence"/>
</dbReference>
<dbReference type="GO" id="GO:0032259">
    <property type="term" value="P:methylation"/>
    <property type="evidence" value="ECO:0007669"/>
    <property type="project" value="UniProtKB-KW"/>
</dbReference>
<accession>A0A2G1W396</accession>
<organism evidence="10 11">
    <name type="scientific">Rhodopirellula bahusiensis</name>
    <dbReference type="NCBI Taxonomy" id="2014065"/>
    <lineage>
        <taxon>Bacteria</taxon>
        <taxon>Pseudomonadati</taxon>
        <taxon>Planctomycetota</taxon>
        <taxon>Planctomycetia</taxon>
        <taxon>Pirellulales</taxon>
        <taxon>Pirellulaceae</taxon>
        <taxon>Rhodopirellula</taxon>
    </lineage>
</organism>
<dbReference type="EC" id="2.1.1.72" evidence="2"/>
<reference evidence="10 11" key="1">
    <citation type="submission" date="2017-06" db="EMBL/GenBank/DDBJ databases">
        <title>Description of Rhodopirellula bahusiensis sp. nov.</title>
        <authorList>
            <person name="Kizina J."/>
            <person name="Harder J."/>
        </authorList>
    </citation>
    <scope>NUCLEOTIDE SEQUENCE [LARGE SCALE GENOMIC DNA]</scope>
    <source>
        <strain evidence="10 11">SWK21</strain>
    </source>
</reference>
<dbReference type="GO" id="GO:0009007">
    <property type="term" value="F:site-specific DNA-methyltransferase (adenine-specific) activity"/>
    <property type="evidence" value="ECO:0007669"/>
    <property type="project" value="UniProtKB-EC"/>
</dbReference>
<dbReference type="Gene3D" id="3.40.50.150">
    <property type="entry name" value="Vaccinia Virus protein VP39"/>
    <property type="match status" value="1"/>
</dbReference>
<feature type="compositionally biased region" description="Polar residues" evidence="8">
    <location>
        <begin position="233"/>
        <end position="244"/>
    </location>
</feature>
<feature type="domain" description="DNA methylase adenine-specific" evidence="9">
    <location>
        <begin position="90"/>
        <end position="196"/>
    </location>
</feature>
<evidence type="ECO:0000256" key="6">
    <source>
        <dbReference type="ARBA" id="ARBA00022747"/>
    </source>
</evidence>
<evidence type="ECO:0000256" key="7">
    <source>
        <dbReference type="ARBA" id="ARBA00047942"/>
    </source>
</evidence>
<sequence>MAKEFFTLPASKTLVELFDQTARQTGHARGRVFTDFLTVSKCALAGQTMEAEYHATIEQGYTDGPKGKRGIDTLAQGFAMLVNAMEETKADVLGDIFQGAITYGENGQFFTPDSVCDLMASMTVPTERTDEPKSVCDPACGSGRQLLAVAKYQPHWELIGQDIDHRAVMMTAINLGLNGLRGWAVHQNTLTLEVHRVYKIGFNLAGGVIADVPVEKSPFDVNAMTSADDPIGQTPTSGLTINDTTSREHDGTASQLDLF</sequence>
<evidence type="ECO:0000256" key="5">
    <source>
        <dbReference type="ARBA" id="ARBA00022691"/>
    </source>
</evidence>
<comment type="catalytic activity">
    <reaction evidence="7">
        <text>a 2'-deoxyadenosine in DNA + S-adenosyl-L-methionine = an N(6)-methyl-2'-deoxyadenosine in DNA + S-adenosyl-L-homocysteine + H(+)</text>
        <dbReference type="Rhea" id="RHEA:15197"/>
        <dbReference type="Rhea" id="RHEA-COMP:12418"/>
        <dbReference type="Rhea" id="RHEA-COMP:12419"/>
        <dbReference type="ChEBI" id="CHEBI:15378"/>
        <dbReference type="ChEBI" id="CHEBI:57856"/>
        <dbReference type="ChEBI" id="CHEBI:59789"/>
        <dbReference type="ChEBI" id="CHEBI:90615"/>
        <dbReference type="ChEBI" id="CHEBI:90616"/>
        <dbReference type="EC" id="2.1.1.72"/>
    </reaction>
</comment>
<dbReference type="GO" id="GO:0008170">
    <property type="term" value="F:N-methyltransferase activity"/>
    <property type="evidence" value="ECO:0007669"/>
    <property type="project" value="InterPro"/>
</dbReference>